<evidence type="ECO:0000259" key="3">
    <source>
        <dbReference type="SMART" id="SM00278"/>
    </source>
</evidence>
<feature type="compositionally biased region" description="Low complexity" evidence="1">
    <location>
        <begin position="14"/>
        <end position="23"/>
    </location>
</feature>
<evidence type="ECO:0000313" key="4">
    <source>
        <dbReference type="EMBL" id="RMI30725.1"/>
    </source>
</evidence>
<dbReference type="PANTHER" id="PTHR21180:SF32">
    <property type="entry name" value="ENDONUCLEASE_EXONUCLEASE_PHOSPHATASE FAMILY DOMAIN-CONTAINING PROTEIN 1"/>
    <property type="match status" value="1"/>
</dbReference>
<keyword evidence="2" id="KW-0812">Transmembrane</keyword>
<gene>
    <name evidence="4" type="ORF">EBN88_26500</name>
</gene>
<feature type="domain" description="Helix-hairpin-helix DNA-binding motif class 1" evidence="3">
    <location>
        <begin position="286"/>
        <end position="305"/>
    </location>
</feature>
<dbReference type="Pfam" id="PF10531">
    <property type="entry name" value="SLBB"/>
    <property type="match status" value="1"/>
</dbReference>
<keyword evidence="5" id="KW-1185">Reference proteome</keyword>
<dbReference type="SMART" id="SM00278">
    <property type="entry name" value="HhH1"/>
    <property type="match status" value="2"/>
</dbReference>
<feature type="compositionally biased region" description="Pro residues" evidence="1">
    <location>
        <begin position="1"/>
        <end position="13"/>
    </location>
</feature>
<dbReference type="InterPro" id="IPR004509">
    <property type="entry name" value="Competence_ComEA_HhH"/>
</dbReference>
<dbReference type="InterPro" id="IPR010994">
    <property type="entry name" value="RuvA_2-like"/>
</dbReference>
<evidence type="ECO:0000256" key="1">
    <source>
        <dbReference type="SAM" id="MobiDB-lite"/>
    </source>
</evidence>
<protein>
    <submittedName>
        <fullName evidence="4">ComEA family DNA-binding protein</fullName>
    </submittedName>
</protein>
<feature type="transmembrane region" description="Helical" evidence="2">
    <location>
        <begin position="94"/>
        <end position="113"/>
    </location>
</feature>
<feature type="domain" description="Helix-hairpin-helix DNA-binding motif class 1" evidence="3">
    <location>
        <begin position="256"/>
        <end position="275"/>
    </location>
</feature>
<evidence type="ECO:0000256" key="2">
    <source>
        <dbReference type="SAM" id="Phobius"/>
    </source>
</evidence>
<dbReference type="GO" id="GO:0006281">
    <property type="term" value="P:DNA repair"/>
    <property type="evidence" value="ECO:0007669"/>
    <property type="project" value="InterPro"/>
</dbReference>
<dbReference type="Proteomes" id="UP000278673">
    <property type="component" value="Unassembled WGS sequence"/>
</dbReference>
<dbReference type="GO" id="GO:0015628">
    <property type="term" value="P:protein secretion by the type II secretion system"/>
    <property type="evidence" value="ECO:0007669"/>
    <property type="project" value="TreeGrafter"/>
</dbReference>
<dbReference type="SUPFAM" id="SSF47781">
    <property type="entry name" value="RuvA domain 2-like"/>
    <property type="match status" value="1"/>
</dbReference>
<reference evidence="4 5" key="1">
    <citation type="submission" date="2018-10" db="EMBL/GenBank/DDBJ databases">
        <title>Isolation, diversity and antifungal activity of actinobacteria from wheat.</title>
        <authorList>
            <person name="Han C."/>
        </authorList>
    </citation>
    <scope>NUCLEOTIDE SEQUENCE [LARGE SCALE GENOMIC DNA]</scope>
    <source>
        <strain evidence="4 5">NEAU-YY642</strain>
    </source>
</reference>
<evidence type="ECO:0000313" key="5">
    <source>
        <dbReference type="Proteomes" id="UP000278673"/>
    </source>
</evidence>
<organism evidence="4 5">
    <name type="scientific">Streptomyces triticirhizae</name>
    <dbReference type="NCBI Taxonomy" id="2483353"/>
    <lineage>
        <taxon>Bacteria</taxon>
        <taxon>Bacillati</taxon>
        <taxon>Actinomycetota</taxon>
        <taxon>Actinomycetes</taxon>
        <taxon>Kitasatosporales</taxon>
        <taxon>Streptomycetaceae</taxon>
        <taxon>Streptomyces</taxon>
    </lineage>
</organism>
<dbReference type="PANTHER" id="PTHR21180">
    <property type="entry name" value="ENDONUCLEASE/EXONUCLEASE/PHOSPHATASE FAMILY DOMAIN-CONTAINING PROTEIN 1"/>
    <property type="match status" value="1"/>
</dbReference>
<dbReference type="InterPro" id="IPR003583">
    <property type="entry name" value="Hlx-hairpin-Hlx_DNA-bd_motif"/>
</dbReference>
<feature type="compositionally biased region" description="Low complexity" evidence="1">
    <location>
        <begin position="43"/>
        <end position="56"/>
    </location>
</feature>
<dbReference type="Pfam" id="PF12836">
    <property type="entry name" value="HHH_3"/>
    <property type="match status" value="1"/>
</dbReference>
<feature type="region of interest" description="Disordered" evidence="1">
    <location>
        <begin position="222"/>
        <end position="249"/>
    </location>
</feature>
<name>A0A3M2L4D4_9ACTN</name>
<proteinExistence type="predicted"/>
<keyword evidence="4" id="KW-0238">DNA-binding</keyword>
<keyword evidence="2" id="KW-1133">Transmembrane helix</keyword>
<dbReference type="GO" id="GO:0015627">
    <property type="term" value="C:type II protein secretion system complex"/>
    <property type="evidence" value="ECO:0007669"/>
    <property type="project" value="TreeGrafter"/>
</dbReference>
<dbReference type="EMBL" id="RFFJ01000234">
    <property type="protein sequence ID" value="RMI30725.1"/>
    <property type="molecule type" value="Genomic_DNA"/>
</dbReference>
<dbReference type="InterPro" id="IPR051675">
    <property type="entry name" value="Endo/Exo/Phosphatase_dom_1"/>
</dbReference>
<dbReference type="GO" id="GO:0003677">
    <property type="term" value="F:DNA binding"/>
    <property type="evidence" value="ECO:0007669"/>
    <property type="project" value="UniProtKB-KW"/>
</dbReference>
<feature type="region of interest" description="Disordered" evidence="1">
    <location>
        <begin position="1"/>
        <end position="63"/>
    </location>
</feature>
<dbReference type="Gene3D" id="1.10.150.320">
    <property type="entry name" value="Photosystem II 12 kDa extrinsic protein"/>
    <property type="match status" value="1"/>
</dbReference>
<dbReference type="AlphaFoldDB" id="A0A3M2L4D4"/>
<sequence length="308" mass="31150">MPARVPPTRPVPVPNSAATSAPSDPAPARPLRAGRRRGPGETAEPPADPGASPDAGVAEGSSGPLTWRQRLRLGLGERVPAWLRGRCGLEPRSWLAVLVVLVVAVGFAVHHFWSERARAVPVAEPSAAVQAEPAGEAADEEPVDAAGAPGGDVATGGGDEGAVVVVDVAGDVRAPGLYRLPTGSRVADALEAAGGPVDADDAEALNQARLLIDGEQLLVGEEPPLPVAAPSPEGGLSGGPGGQPAAPVSINSATSEQLQDLPGIGPVLAGEIVAYRQQRGGFTAVDQLGEVSGIGDRRLAELRDRVTL</sequence>
<comment type="caution">
    <text evidence="4">The sequence shown here is derived from an EMBL/GenBank/DDBJ whole genome shotgun (WGS) entry which is preliminary data.</text>
</comment>
<accession>A0A3M2L4D4</accession>
<dbReference type="InterPro" id="IPR019554">
    <property type="entry name" value="Soluble_ligand-bd"/>
</dbReference>
<keyword evidence="2" id="KW-0472">Membrane</keyword>
<dbReference type="NCBIfam" id="TIGR00426">
    <property type="entry name" value="competence protein ComEA helix-hairpin-helix repeat region"/>
    <property type="match status" value="1"/>
</dbReference>
<feature type="region of interest" description="Disordered" evidence="1">
    <location>
        <begin position="130"/>
        <end position="156"/>
    </location>
</feature>